<comment type="caution">
    <text evidence="1">The sequence shown here is derived from an EMBL/GenBank/DDBJ whole genome shotgun (WGS) entry which is preliminary data.</text>
</comment>
<accession>A0ABS6D3V4</accession>
<reference evidence="1 2" key="1">
    <citation type="submission" date="2021-06" db="EMBL/GenBank/DDBJ databases">
        <title>Faecalicatena sp. nov. isolated from porcine feces.</title>
        <authorList>
            <person name="Oh B.S."/>
            <person name="Lee J.H."/>
        </authorList>
    </citation>
    <scope>NUCLEOTIDE SEQUENCE [LARGE SCALE GENOMIC DNA]</scope>
    <source>
        <strain evidence="1 2">AGMB00832</strain>
    </source>
</reference>
<sequence>MFYPGMQAVYDEFMESPTWGGMFHACEFETSLMLAVREDLVHMERAVEEYPKRPLLYGMDNTSIGDLSQSGTYGNPTVADQRKGTEMLNRFVENISSIIRACLGELEG</sequence>
<dbReference type="RefSeq" id="WP_216241035.1">
    <property type="nucleotide sequence ID" value="NZ_JABACJ020000007.1"/>
</dbReference>
<gene>
    <name evidence="1" type="ORF">HGO97_009300</name>
</gene>
<name>A0ABS6D3V4_9FIRM</name>
<dbReference type="Proteomes" id="UP000723714">
    <property type="component" value="Unassembled WGS sequence"/>
</dbReference>
<evidence type="ECO:0000313" key="1">
    <source>
        <dbReference type="EMBL" id="MBU3876010.1"/>
    </source>
</evidence>
<protein>
    <submittedName>
        <fullName evidence="1">Creatininase family protein</fullName>
    </submittedName>
</protein>
<dbReference type="EMBL" id="JABACJ020000007">
    <property type="protein sequence ID" value="MBU3876010.1"/>
    <property type="molecule type" value="Genomic_DNA"/>
</dbReference>
<organism evidence="1 2">
    <name type="scientific">Faecalicatena faecalis</name>
    <dbReference type="NCBI Taxonomy" id="2726362"/>
    <lineage>
        <taxon>Bacteria</taxon>
        <taxon>Bacillati</taxon>
        <taxon>Bacillota</taxon>
        <taxon>Clostridia</taxon>
        <taxon>Lachnospirales</taxon>
        <taxon>Lachnospiraceae</taxon>
        <taxon>Faecalicatena</taxon>
    </lineage>
</organism>
<proteinExistence type="predicted"/>
<evidence type="ECO:0000313" key="2">
    <source>
        <dbReference type="Proteomes" id="UP000723714"/>
    </source>
</evidence>
<dbReference type="Pfam" id="PF02633">
    <property type="entry name" value="Creatininase"/>
    <property type="match status" value="1"/>
</dbReference>
<dbReference type="InterPro" id="IPR003785">
    <property type="entry name" value="Creatininase/forma_Hydrolase"/>
</dbReference>
<dbReference type="PANTHER" id="PTHR35005">
    <property type="entry name" value="3-DEHYDRO-SCYLLO-INOSOSE HYDROLASE"/>
    <property type="match status" value="1"/>
</dbReference>
<dbReference type="PANTHER" id="PTHR35005:SF1">
    <property type="entry name" value="2-AMINO-5-FORMYLAMINO-6-RIBOSYLAMINOPYRIMIDIN-4(3H)-ONE 5'-MONOPHOSPHATE DEFORMYLASE"/>
    <property type="match status" value="1"/>
</dbReference>
<keyword evidence="2" id="KW-1185">Reference proteome</keyword>